<evidence type="ECO:0000313" key="1">
    <source>
        <dbReference type="EMBL" id="KKK36426.1"/>
    </source>
</evidence>
<dbReference type="Pfam" id="PF06338">
    <property type="entry name" value="ComK"/>
    <property type="match status" value="1"/>
</dbReference>
<dbReference type="RefSeq" id="WP_046525411.1">
    <property type="nucleotide sequence ID" value="NZ_LAYY01000031.1"/>
</dbReference>
<sequence>MNIEHNHMDEYEINPLTMIIFPFLYGSRVFSKVVEMEDEYISPLKPLDLVKRGCEYNLSDYEARKKATRMLTGITHKIPIAIDPFSSVYFLPTISPTKTGCIWVSHEHVLDHRRHDPHSTRVIFRNKQAFILPVSYSSFEKQLLRTSLLRTRTLQRMKENERRASYLISGRKAQEERQPVLINERFLFDQNE</sequence>
<dbReference type="InterPro" id="IPR010461">
    <property type="entry name" value="ComK"/>
</dbReference>
<dbReference type="PIRSF" id="PIRSF011560">
    <property type="entry name" value="ComK"/>
    <property type="match status" value="1"/>
</dbReference>
<comment type="caution">
    <text evidence="1">The sequence shown here is derived from an EMBL/GenBank/DDBJ whole genome shotgun (WGS) entry which is preliminary data.</text>
</comment>
<proteinExistence type="predicted"/>
<dbReference type="Proteomes" id="UP000034166">
    <property type="component" value="Unassembled WGS sequence"/>
</dbReference>
<evidence type="ECO:0000313" key="2">
    <source>
        <dbReference type="Proteomes" id="UP000034166"/>
    </source>
</evidence>
<name>A0A0M2SRW4_9BACI</name>
<accession>A0A0M2SRW4</accession>
<dbReference type="AlphaFoldDB" id="A0A0M2SRW4"/>
<protein>
    <submittedName>
        <fullName evidence="1">Transcriptional regulator</fullName>
    </submittedName>
</protein>
<dbReference type="EMBL" id="LAYY01000031">
    <property type="protein sequence ID" value="KKK36426.1"/>
    <property type="molecule type" value="Genomic_DNA"/>
</dbReference>
<dbReference type="PATRIC" id="fig|1408103.3.peg.4279"/>
<dbReference type="OrthoDB" id="2417337at2"/>
<keyword evidence="2" id="KW-1185">Reference proteome</keyword>
<gene>
    <name evidence="1" type="ORF">WQ57_19320</name>
</gene>
<reference evidence="1 2" key="1">
    <citation type="submission" date="2015-04" db="EMBL/GenBank/DDBJ databases">
        <title>Taxonomic description and genome sequence of Bacillus campisalis sp. nov., a novel member of the genus Bacillus isolated from solar saltern.</title>
        <authorList>
            <person name="Mathan Kumar R."/>
            <person name="Kaur G."/>
            <person name="Kumar A."/>
            <person name="Singh N.K."/>
            <person name="Kaur N."/>
            <person name="Kumar N."/>
            <person name="Mayilraj S."/>
        </authorList>
    </citation>
    <scope>NUCLEOTIDE SEQUENCE [LARGE SCALE GENOMIC DNA]</scope>
    <source>
        <strain evidence="1 2">SA2-6</strain>
    </source>
</reference>
<organism evidence="1 2">
    <name type="scientific">Mesobacillus campisalis</name>
    <dbReference type="NCBI Taxonomy" id="1408103"/>
    <lineage>
        <taxon>Bacteria</taxon>
        <taxon>Bacillati</taxon>
        <taxon>Bacillota</taxon>
        <taxon>Bacilli</taxon>
        <taxon>Bacillales</taxon>
        <taxon>Bacillaceae</taxon>
        <taxon>Mesobacillus</taxon>
    </lineage>
</organism>
<dbReference type="GO" id="GO:0030420">
    <property type="term" value="P:establishment of competence for transformation"/>
    <property type="evidence" value="ECO:0007669"/>
    <property type="project" value="InterPro"/>
</dbReference>